<keyword evidence="1" id="KW-0472">Membrane</keyword>
<dbReference type="EMBL" id="WJHE01001202">
    <property type="protein sequence ID" value="MST34765.1"/>
    <property type="molecule type" value="Genomic_DNA"/>
</dbReference>
<reference evidence="2 3" key="1">
    <citation type="submission" date="2019-11" db="EMBL/GenBank/DDBJ databases">
        <title>Acidiferrimicrobium australis gen. nov., sp. nov., an acidophilic and obligately heterotrophic, member of the Actinobacteria that catalyses dissimilatory oxido- reduction of iron isolated from metal-rich acidic water in Chile.</title>
        <authorList>
            <person name="Gonzalez D."/>
            <person name="Huber K."/>
            <person name="Hedrich S."/>
            <person name="Rojas-Villalobos C."/>
            <person name="Quatrini R."/>
            <person name="Dinamarca M.A."/>
            <person name="Schwarz A."/>
            <person name="Canales C."/>
            <person name="Nancucheo I."/>
        </authorList>
    </citation>
    <scope>NUCLEOTIDE SEQUENCE [LARGE SCALE GENOMIC DNA]</scope>
    <source>
        <strain evidence="2 3">USS-CCA1</strain>
    </source>
</reference>
<keyword evidence="1" id="KW-1133">Transmembrane helix</keyword>
<name>A0ABW9QY19_9ACTN</name>
<gene>
    <name evidence="2" type="ORF">GHK86_18810</name>
</gene>
<feature type="transmembrane region" description="Helical" evidence="1">
    <location>
        <begin position="47"/>
        <end position="68"/>
    </location>
</feature>
<evidence type="ECO:0000313" key="2">
    <source>
        <dbReference type="EMBL" id="MST34765.1"/>
    </source>
</evidence>
<protein>
    <recommendedName>
        <fullName evidence="4">Transcriptional regulator</fullName>
    </recommendedName>
</protein>
<organism evidence="2 3">
    <name type="scientific">Acidiferrimicrobium australe</name>
    <dbReference type="NCBI Taxonomy" id="2664430"/>
    <lineage>
        <taxon>Bacteria</taxon>
        <taxon>Bacillati</taxon>
        <taxon>Actinomycetota</taxon>
        <taxon>Acidimicrobiia</taxon>
        <taxon>Acidimicrobiales</taxon>
        <taxon>Acidimicrobiaceae</taxon>
        <taxon>Acidiferrimicrobium</taxon>
    </lineage>
</organism>
<dbReference type="Proteomes" id="UP000437736">
    <property type="component" value="Unassembled WGS sequence"/>
</dbReference>
<sequence length="174" mass="19628">MHERWTVRWFRKRALVYHLLVAIIAPGCAVAADWQIHRAMGGNLLSWLYAVEWPVFSILAVVGWWQLIHEDPARVESRKVERARRAATKGPFVPPPPDSASGFYHPLQVASRPELAAELGRDLPVLREDDGELVAPDDATPVHQLSEYNAYLARLAVGRTRKSWRNPHGAPTKS</sequence>
<evidence type="ECO:0008006" key="4">
    <source>
        <dbReference type="Google" id="ProtNLM"/>
    </source>
</evidence>
<evidence type="ECO:0000313" key="3">
    <source>
        <dbReference type="Proteomes" id="UP000437736"/>
    </source>
</evidence>
<keyword evidence="1" id="KW-0812">Transmembrane</keyword>
<evidence type="ECO:0000256" key="1">
    <source>
        <dbReference type="SAM" id="Phobius"/>
    </source>
</evidence>
<comment type="caution">
    <text evidence="2">The sequence shown here is derived from an EMBL/GenBank/DDBJ whole genome shotgun (WGS) entry which is preliminary data.</text>
</comment>
<accession>A0ABW9QY19</accession>
<proteinExistence type="predicted"/>
<keyword evidence="3" id="KW-1185">Reference proteome</keyword>